<evidence type="ECO:0000256" key="1">
    <source>
        <dbReference type="SAM" id="MobiDB-lite"/>
    </source>
</evidence>
<accession>A0A6M4H845</accession>
<feature type="chain" id="PRO_5026992141" description="Methylamine utilization protein" evidence="2">
    <location>
        <begin position="22"/>
        <end position="207"/>
    </location>
</feature>
<evidence type="ECO:0000256" key="2">
    <source>
        <dbReference type="SAM" id="SignalP"/>
    </source>
</evidence>
<protein>
    <recommendedName>
        <fullName evidence="5">Methylamine utilization protein</fullName>
    </recommendedName>
</protein>
<reference evidence="3 4" key="1">
    <citation type="submission" date="2020-04" db="EMBL/GenBank/DDBJ databases">
        <title>Usitatibacter rugosus gen. nov., sp. nov. and Usitatibacter palustris sp. nov., novel members of Usitatibacteraceae fam. nov. within the order Nitrosomonadales isolated from soil.</title>
        <authorList>
            <person name="Huber K.J."/>
            <person name="Neumann-Schaal M."/>
            <person name="Geppert A."/>
            <person name="Luckner M."/>
            <person name="Wanner G."/>
            <person name="Overmann J."/>
        </authorList>
    </citation>
    <scope>NUCLEOTIDE SEQUENCE [LARGE SCALE GENOMIC DNA]</scope>
    <source>
        <strain evidence="3 4">Swamp67</strain>
    </source>
</reference>
<dbReference type="KEGG" id="upl:DSM104440_02597"/>
<feature type="signal peptide" evidence="2">
    <location>
        <begin position="1"/>
        <end position="21"/>
    </location>
</feature>
<keyword evidence="2" id="KW-0732">Signal</keyword>
<evidence type="ECO:0000313" key="4">
    <source>
        <dbReference type="Proteomes" id="UP000503096"/>
    </source>
</evidence>
<proteinExistence type="predicted"/>
<sequence length="207" mass="22443">MKLPSILRVIPLLCACGGLQAATLDVLVTNASGAPVADAVVHVYPKSGTAPARKREGEIAQIDKTFVPLVTVVQTGTPVQFPNRDTTRHHVYSFSPPKPFELKLYVGTPTAPVVFDKPGEVVLGCNIHDHMIAYVFVVETPWFAKSGPDGRAKVEGLPAGDFEAKLWHYAQALPPPAPKDIRLRADESATTEWKVTVRPTPPRPAPR</sequence>
<organism evidence="3 4">
    <name type="scientific">Usitatibacter palustris</name>
    <dbReference type="NCBI Taxonomy" id="2732487"/>
    <lineage>
        <taxon>Bacteria</taxon>
        <taxon>Pseudomonadati</taxon>
        <taxon>Pseudomonadota</taxon>
        <taxon>Betaproteobacteria</taxon>
        <taxon>Nitrosomonadales</taxon>
        <taxon>Usitatibacteraceae</taxon>
        <taxon>Usitatibacter</taxon>
    </lineage>
</organism>
<dbReference type="Gene3D" id="2.60.40.420">
    <property type="entry name" value="Cupredoxins - blue copper proteins"/>
    <property type="match status" value="1"/>
</dbReference>
<dbReference type="CDD" id="cd04221">
    <property type="entry name" value="MauL"/>
    <property type="match status" value="1"/>
</dbReference>
<dbReference type="InterPro" id="IPR008972">
    <property type="entry name" value="Cupredoxin"/>
</dbReference>
<gene>
    <name evidence="3" type="ORF">DSM104440_02597</name>
</gene>
<dbReference type="EMBL" id="CP053073">
    <property type="protein sequence ID" value="QJR15771.1"/>
    <property type="molecule type" value="Genomic_DNA"/>
</dbReference>
<keyword evidence="4" id="KW-1185">Reference proteome</keyword>
<dbReference type="SUPFAM" id="SSF49503">
    <property type="entry name" value="Cupredoxins"/>
    <property type="match status" value="1"/>
</dbReference>
<dbReference type="InterPro" id="IPR034242">
    <property type="entry name" value="MauL"/>
</dbReference>
<feature type="region of interest" description="Disordered" evidence="1">
    <location>
        <begin position="187"/>
        <end position="207"/>
    </location>
</feature>
<dbReference type="AlphaFoldDB" id="A0A6M4H845"/>
<evidence type="ECO:0000313" key="3">
    <source>
        <dbReference type="EMBL" id="QJR15771.1"/>
    </source>
</evidence>
<dbReference type="Proteomes" id="UP000503096">
    <property type="component" value="Chromosome"/>
</dbReference>
<evidence type="ECO:0008006" key="5">
    <source>
        <dbReference type="Google" id="ProtNLM"/>
    </source>
</evidence>
<dbReference type="InParanoid" id="A0A6M4H845"/>
<name>A0A6M4H845_9PROT</name>